<accession>A0A2W2GVB1</accession>
<proteinExistence type="predicted"/>
<dbReference type="CDD" id="cd00093">
    <property type="entry name" value="HTH_XRE"/>
    <property type="match status" value="1"/>
</dbReference>
<protein>
    <submittedName>
        <fullName evidence="2">Transcriptional regulator</fullName>
    </submittedName>
</protein>
<sequence length="278" mass="30914">MAQVQEARTAIGRRLRELRQDAGLTGTALAEVLGWPQSKVSKIENGRQTPTRADIVAWTRAAGEEKAAEPILARLEVLETMYAEWRRRLGTGTSARQRASIALEAAATHIRAFETTIIPGLLQTPDYARHLLAQSIARHGLPDDVDEGVRTRMQRQEILYRPGKRLHFVMTEAVLHYRLCPAEAMAGQLDRLMALCAMSTIRVGVIGFEVELSESPKHGFWVFDDRRVLIETVGAELTLTQPQEITLYGQVFDQLAAHASYGPEARRLIARALDGLLG</sequence>
<dbReference type="Proteomes" id="UP000248544">
    <property type="component" value="Unassembled WGS sequence"/>
</dbReference>
<dbReference type="InterPro" id="IPR001387">
    <property type="entry name" value="Cro/C1-type_HTH"/>
</dbReference>
<dbReference type="EMBL" id="POUA01000096">
    <property type="protein sequence ID" value="PZG46479.1"/>
    <property type="molecule type" value="Genomic_DNA"/>
</dbReference>
<evidence type="ECO:0000259" key="1">
    <source>
        <dbReference type="PROSITE" id="PS50943"/>
    </source>
</evidence>
<gene>
    <name evidence="2" type="ORF">C1I98_14555</name>
</gene>
<dbReference type="InterPro" id="IPR010982">
    <property type="entry name" value="Lambda_DNA-bd_dom_sf"/>
</dbReference>
<dbReference type="GO" id="GO:0003677">
    <property type="term" value="F:DNA binding"/>
    <property type="evidence" value="ECO:0007669"/>
    <property type="project" value="InterPro"/>
</dbReference>
<feature type="domain" description="HTH cro/C1-type" evidence="1">
    <location>
        <begin position="15"/>
        <end position="51"/>
    </location>
</feature>
<evidence type="ECO:0000313" key="3">
    <source>
        <dbReference type="Proteomes" id="UP000248544"/>
    </source>
</evidence>
<dbReference type="InterPro" id="IPR043917">
    <property type="entry name" value="DUF5753"/>
</dbReference>
<dbReference type="Pfam" id="PF13560">
    <property type="entry name" value="HTH_31"/>
    <property type="match status" value="1"/>
</dbReference>
<dbReference type="Pfam" id="PF19054">
    <property type="entry name" value="DUF5753"/>
    <property type="match status" value="1"/>
</dbReference>
<dbReference type="AlphaFoldDB" id="A0A2W2GVB1"/>
<dbReference type="PROSITE" id="PS50943">
    <property type="entry name" value="HTH_CROC1"/>
    <property type="match status" value="1"/>
</dbReference>
<evidence type="ECO:0000313" key="2">
    <source>
        <dbReference type="EMBL" id="PZG46479.1"/>
    </source>
</evidence>
<keyword evidence="3" id="KW-1185">Reference proteome</keyword>
<comment type="caution">
    <text evidence="2">The sequence shown here is derived from an EMBL/GenBank/DDBJ whole genome shotgun (WGS) entry which is preliminary data.</text>
</comment>
<name>A0A2W2GVB1_9ACTN</name>
<reference evidence="2 3" key="1">
    <citation type="submission" date="2018-01" db="EMBL/GenBank/DDBJ databases">
        <title>Draft genome sequence of Sphaerisporangium sp. 7K107.</title>
        <authorList>
            <person name="Sahin N."/>
            <person name="Saygin H."/>
            <person name="Ay H."/>
        </authorList>
    </citation>
    <scope>NUCLEOTIDE SEQUENCE [LARGE SCALE GENOMIC DNA]</scope>
    <source>
        <strain evidence="2 3">7K107</strain>
    </source>
</reference>
<dbReference type="SMART" id="SM00530">
    <property type="entry name" value="HTH_XRE"/>
    <property type="match status" value="1"/>
</dbReference>
<dbReference type="SUPFAM" id="SSF47413">
    <property type="entry name" value="lambda repressor-like DNA-binding domains"/>
    <property type="match status" value="1"/>
</dbReference>
<dbReference type="RefSeq" id="WP_111167710.1">
    <property type="nucleotide sequence ID" value="NZ_POUA01000096.1"/>
</dbReference>
<dbReference type="Gene3D" id="1.10.260.40">
    <property type="entry name" value="lambda repressor-like DNA-binding domains"/>
    <property type="match status" value="1"/>
</dbReference>
<organism evidence="2 3">
    <name type="scientific">Spongiactinospora gelatinilytica</name>
    <dbReference type="NCBI Taxonomy" id="2666298"/>
    <lineage>
        <taxon>Bacteria</taxon>
        <taxon>Bacillati</taxon>
        <taxon>Actinomycetota</taxon>
        <taxon>Actinomycetes</taxon>
        <taxon>Streptosporangiales</taxon>
        <taxon>Streptosporangiaceae</taxon>
        <taxon>Spongiactinospora</taxon>
    </lineage>
</organism>